<feature type="signal peptide" evidence="1">
    <location>
        <begin position="1"/>
        <end position="19"/>
    </location>
</feature>
<dbReference type="RefSeq" id="WP_194114426.1">
    <property type="nucleotide sequence ID" value="NZ_JADFUA010000001.1"/>
</dbReference>
<proteinExistence type="predicted"/>
<protein>
    <submittedName>
        <fullName evidence="2">Transporter substrate-binding domain-containing protein</fullName>
    </submittedName>
</protein>
<organism evidence="2 3">
    <name type="scientific">Chitinilyticum piscinae</name>
    <dbReference type="NCBI Taxonomy" id="2866724"/>
    <lineage>
        <taxon>Bacteria</taxon>
        <taxon>Pseudomonadati</taxon>
        <taxon>Pseudomonadota</taxon>
        <taxon>Betaproteobacteria</taxon>
        <taxon>Neisseriales</taxon>
        <taxon>Chitinibacteraceae</taxon>
        <taxon>Chitinilyticum</taxon>
    </lineage>
</organism>
<evidence type="ECO:0000313" key="2">
    <source>
        <dbReference type="EMBL" id="MBE9607917.1"/>
    </source>
</evidence>
<gene>
    <name evidence="2" type="ORF">INR99_01000</name>
</gene>
<dbReference type="EMBL" id="JADFUA010000001">
    <property type="protein sequence ID" value="MBE9607917.1"/>
    <property type="molecule type" value="Genomic_DNA"/>
</dbReference>
<reference evidence="2 3" key="1">
    <citation type="submission" date="2020-10" db="EMBL/GenBank/DDBJ databases">
        <title>The genome sequence of Chitinilyticum litopenaei 4Y14.</title>
        <authorList>
            <person name="Liu Y."/>
        </authorList>
    </citation>
    <scope>NUCLEOTIDE SEQUENCE [LARGE SCALE GENOMIC DNA]</scope>
    <source>
        <strain evidence="2 3">4Y14</strain>
    </source>
</reference>
<dbReference type="SUPFAM" id="SSF53850">
    <property type="entry name" value="Periplasmic binding protein-like II"/>
    <property type="match status" value="1"/>
</dbReference>
<keyword evidence="3" id="KW-1185">Reference proteome</keyword>
<feature type="chain" id="PRO_5035241393" evidence="1">
    <location>
        <begin position="20"/>
        <end position="240"/>
    </location>
</feature>
<sequence length="240" mass="26997">MTRILLAGLALLWALLGHAAAVQHIPLYTYYDDSPFGLAHPDNLTADLADYLSDASQGRYRFEPVQLPRKRLDQELEKPDWQGVVAWGNPDFFSNLPLGRLRWTGPYSHDADLIVSSKSRPVDYRGPESLTGLTFGAILGRQLGDLTPAIQAGKIRREDATSQSANLRKLQAGRIDVTQLQQSALPHLRREYPELDRWLYISQPPRDVFTRHLGVNPANTELYDFLQSAIRGVPKELTGR</sequence>
<keyword evidence="1" id="KW-0732">Signal</keyword>
<evidence type="ECO:0000313" key="3">
    <source>
        <dbReference type="Proteomes" id="UP000604481"/>
    </source>
</evidence>
<comment type="caution">
    <text evidence="2">The sequence shown here is derived from an EMBL/GenBank/DDBJ whole genome shotgun (WGS) entry which is preliminary data.</text>
</comment>
<dbReference type="Proteomes" id="UP000604481">
    <property type="component" value="Unassembled WGS sequence"/>
</dbReference>
<accession>A0A8J7FIC0</accession>
<name>A0A8J7FIC0_9NEIS</name>
<dbReference type="AlphaFoldDB" id="A0A8J7FIC0"/>
<evidence type="ECO:0000256" key="1">
    <source>
        <dbReference type="SAM" id="SignalP"/>
    </source>
</evidence>